<keyword evidence="3 8" id="KW-0479">Metal-binding</keyword>
<dbReference type="InterPro" id="IPR024610">
    <property type="entry name" value="ING_N_histone-binding"/>
</dbReference>
<comment type="subunit">
    <text evidence="10">Component of an histone acetyltransferase complex. Interacts with H3K4me3 and to a lesser extent with H3K4me2.</text>
</comment>
<feature type="binding site" evidence="8">
    <location>
        <position position="260"/>
    </location>
    <ligand>
        <name>Zn(2+)</name>
        <dbReference type="ChEBI" id="CHEBI:29105"/>
        <label>1</label>
    </ligand>
</feature>
<dbReference type="GO" id="GO:0006325">
    <property type="term" value="P:chromatin organization"/>
    <property type="evidence" value="ECO:0007669"/>
    <property type="project" value="UniProtKB-KW"/>
</dbReference>
<evidence type="ECO:0000313" key="13">
    <source>
        <dbReference type="EMBL" id="SHO79538.1"/>
    </source>
</evidence>
<dbReference type="PROSITE" id="PS01359">
    <property type="entry name" value="ZF_PHD_1"/>
    <property type="match status" value="1"/>
</dbReference>
<proteinExistence type="inferred from homology"/>
<dbReference type="InterPro" id="IPR019786">
    <property type="entry name" value="Zinc_finger_PHD-type_CS"/>
</dbReference>
<dbReference type="PANTHER" id="PTHR10333:SF42">
    <property type="entry name" value="INHIBITOR OF GROWTH PROTEIN 5"/>
    <property type="match status" value="1"/>
</dbReference>
<dbReference type="InterPro" id="IPR013083">
    <property type="entry name" value="Znf_RING/FYVE/PHD"/>
</dbReference>
<dbReference type="EMBL" id="LT671826">
    <property type="protein sequence ID" value="SHO79538.1"/>
    <property type="molecule type" value="Genomic_DNA"/>
</dbReference>
<dbReference type="SMART" id="SM01408">
    <property type="entry name" value="ING"/>
    <property type="match status" value="1"/>
</dbReference>
<dbReference type="GO" id="GO:0005634">
    <property type="term" value="C:nucleus"/>
    <property type="evidence" value="ECO:0007669"/>
    <property type="project" value="UniProtKB-SubCell"/>
</dbReference>
<dbReference type="Pfam" id="PF12998">
    <property type="entry name" value="ING"/>
    <property type="match status" value="1"/>
</dbReference>
<evidence type="ECO:0000313" key="14">
    <source>
        <dbReference type="Proteomes" id="UP000186303"/>
    </source>
</evidence>
<feature type="binding site" evidence="8">
    <location>
        <position position="303"/>
    </location>
    <ligand>
        <name>Zn(2+)</name>
        <dbReference type="ChEBI" id="CHEBI:29105"/>
        <label>2</label>
    </ligand>
</feature>
<comment type="function">
    <text evidence="10">Component of an histone acetyltransferase complex.</text>
</comment>
<dbReference type="GO" id="GO:0000785">
    <property type="term" value="C:chromatin"/>
    <property type="evidence" value="ECO:0007669"/>
    <property type="project" value="UniProtKB-ARBA"/>
</dbReference>
<dbReference type="InterPro" id="IPR011011">
    <property type="entry name" value="Znf_FYVE_PHD"/>
</dbReference>
<evidence type="ECO:0000256" key="11">
    <source>
        <dbReference type="SAM" id="MobiDB-lite"/>
    </source>
</evidence>
<feature type="compositionally biased region" description="Basic and acidic residues" evidence="11">
    <location>
        <begin position="319"/>
        <end position="329"/>
    </location>
</feature>
<keyword evidence="5 8" id="KW-0862">Zinc</keyword>
<protein>
    <recommendedName>
        <fullName evidence="10">Chromatin modification-related protein</fullName>
    </recommendedName>
</protein>
<keyword evidence="7 10" id="KW-0539">Nucleus</keyword>
<feature type="binding site" evidence="8">
    <location>
        <position position="300"/>
    </location>
    <ligand>
        <name>Zn(2+)</name>
        <dbReference type="ChEBI" id="CHEBI:29105"/>
        <label>2</label>
    </ligand>
</feature>
<accession>A0A1M8AAS6</accession>
<feature type="binding site" evidence="8">
    <location>
        <position position="287"/>
    </location>
    <ligand>
        <name>Zn(2+)</name>
        <dbReference type="ChEBI" id="CHEBI:29105"/>
        <label>1</label>
    </ligand>
</feature>
<dbReference type="InterPro" id="IPR019787">
    <property type="entry name" value="Znf_PHD-finger"/>
</dbReference>
<dbReference type="FunFam" id="3.30.40.10:FF:000016">
    <property type="entry name" value="Inhibitor of growth protein"/>
    <property type="match status" value="1"/>
</dbReference>
<feature type="compositionally biased region" description="Basic and acidic residues" evidence="11">
    <location>
        <begin position="11"/>
        <end position="21"/>
    </location>
</feature>
<comment type="subcellular location">
    <subcellularLocation>
        <location evidence="1 10">Nucleus</location>
    </subcellularLocation>
</comment>
<dbReference type="GO" id="GO:0008270">
    <property type="term" value="F:zinc ion binding"/>
    <property type="evidence" value="ECO:0007669"/>
    <property type="project" value="UniProtKB-KW"/>
</dbReference>
<dbReference type="AlphaFoldDB" id="A0A1M8AAS6"/>
<dbReference type="Gene3D" id="6.10.140.1740">
    <property type="match status" value="1"/>
</dbReference>
<comment type="domain">
    <text evidence="10">The PHD-type zinc finger mediates the binding to H3K4me3.</text>
</comment>
<gene>
    <name evidence="13" type="ORF">MSYG_3887</name>
</gene>
<evidence type="ECO:0000256" key="8">
    <source>
        <dbReference type="PIRSR" id="PIRSR628651-51"/>
    </source>
</evidence>
<keyword evidence="14" id="KW-1185">Reference proteome</keyword>
<name>A0A1M8AAS6_MALS4</name>
<dbReference type="STRING" id="1230383.A0A1M8AAS6"/>
<evidence type="ECO:0000256" key="2">
    <source>
        <dbReference type="ARBA" id="ARBA00010210"/>
    </source>
</evidence>
<feature type="binding site" evidence="8">
    <location>
        <position position="284"/>
    </location>
    <ligand>
        <name>Zn(2+)</name>
        <dbReference type="ChEBI" id="CHEBI:29105"/>
        <label>1</label>
    </ligand>
</feature>
<dbReference type="OMA" id="ENDDCPR"/>
<feature type="binding site" evidence="8">
    <location>
        <position position="262"/>
    </location>
    <ligand>
        <name>Zn(2+)</name>
        <dbReference type="ChEBI" id="CHEBI:29105"/>
        <label>1</label>
    </ligand>
</feature>
<keyword evidence="4 9" id="KW-0863">Zinc-finger</keyword>
<dbReference type="PROSITE" id="PS50016">
    <property type="entry name" value="ZF_PHD_2"/>
    <property type="match status" value="1"/>
</dbReference>
<comment type="similarity">
    <text evidence="2 10">Belongs to the ING family.</text>
</comment>
<organism evidence="13 14">
    <name type="scientific">Malassezia sympodialis (strain ATCC 42132)</name>
    <name type="common">Atopic eczema-associated yeast</name>
    <dbReference type="NCBI Taxonomy" id="1230383"/>
    <lineage>
        <taxon>Eukaryota</taxon>
        <taxon>Fungi</taxon>
        <taxon>Dikarya</taxon>
        <taxon>Basidiomycota</taxon>
        <taxon>Ustilaginomycotina</taxon>
        <taxon>Malasseziomycetes</taxon>
        <taxon>Malasseziales</taxon>
        <taxon>Malasseziaceae</taxon>
        <taxon>Malassezia</taxon>
    </lineage>
</organism>
<dbReference type="InterPro" id="IPR028651">
    <property type="entry name" value="ING_fam"/>
</dbReference>
<evidence type="ECO:0000256" key="10">
    <source>
        <dbReference type="RuleBase" id="RU361213"/>
    </source>
</evidence>
<dbReference type="Proteomes" id="UP000186303">
    <property type="component" value="Chromosome 6"/>
</dbReference>
<evidence type="ECO:0000256" key="3">
    <source>
        <dbReference type="ARBA" id="ARBA00022723"/>
    </source>
</evidence>
<feature type="domain" description="PHD-type" evidence="12">
    <location>
        <begin position="257"/>
        <end position="306"/>
    </location>
</feature>
<dbReference type="Gene3D" id="3.30.40.10">
    <property type="entry name" value="Zinc/RING finger domain, C3HC4 (zinc finger)"/>
    <property type="match status" value="1"/>
</dbReference>
<dbReference type="OrthoDB" id="5411773at2759"/>
<evidence type="ECO:0000256" key="5">
    <source>
        <dbReference type="ARBA" id="ARBA00022833"/>
    </source>
</evidence>
<feature type="region of interest" description="Disordered" evidence="11">
    <location>
        <begin position="223"/>
        <end position="248"/>
    </location>
</feature>
<dbReference type="VEuPathDB" id="FungiDB:MSYG_3887"/>
<dbReference type="CDD" id="cd16859">
    <property type="entry name" value="ING_ING4_5"/>
    <property type="match status" value="1"/>
</dbReference>
<evidence type="ECO:0000256" key="1">
    <source>
        <dbReference type="ARBA" id="ARBA00004123"/>
    </source>
</evidence>
<feature type="region of interest" description="Disordered" evidence="11">
    <location>
        <begin position="309"/>
        <end position="329"/>
    </location>
</feature>
<feature type="region of interest" description="Disordered" evidence="11">
    <location>
        <begin position="1"/>
        <end position="25"/>
    </location>
</feature>
<evidence type="ECO:0000256" key="6">
    <source>
        <dbReference type="ARBA" id="ARBA00022853"/>
    </source>
</evidence>
<evidence type="ECO:0000256" key="4">
    <source>
        <dbReference type="ARBA" id="ARBA00022771"/>
    </source>
</evidence>
<keyword evidence="6 10" id="KW-0156">Chromatin regulator</keyword>
<feature type="binding site" evidence="8">
    <location>
        <position position="278"/>
    </location>
    <ligand>
        <name>Zn(2+)</name>
        <dbReference type="ChEBI" id="CHEBI:29105"/>
        <label>2</label>
    </ligand>
</feature>
<feature type="binding site" evidence="8">
    <location>
        <position position="273"/>
    </location>
    <ligand>
        <name>Zn(2+)</name>
        <dbReference type="ChEBI" id="CHEBI:29105"/>
        <label>2</label>
    </ligand>
</feature>
<dbReference type="CDD" id="cd15505">
    <property type="entry name" value="PHD_ING"/>
    <property type="match status" value="1"/>
</dbReference>
<reference evidence="14" key="1">
    <citation type="journal article" date="2017" name="Nucleic Acids Res.">
        <title>Proteogenomics produces comprehensive and highly accurate protein-coding gene annotation in a complete genome assembly of Malassezia sympodialis.</title>
        <authorList>
            <person name="Zhu Y."/>
            <person name="Engstroem P.G."/>
            <person name="Tellgren-Roth C."/>
            <person name="Baudo C.D."/>
            <person name="Kennell J.C."/>
            <person name="Sun S."/>
            <person name="Billmyre R.B."/>
            <person name="Schroeder M.S."/>
            <person name="Andersson A."/>
            <person name="Holm T."/>
            <person name="Sigurgeirsson B."/>
            <person name="Wu G."/>
            <person name="Sankaranarayanan S.R."/>
            <person name="Siddharthan R."/>
            <person name="Sanyal K."/>
            <person name="Lundeberg J."/>
            <person name="Nystedt B."/>
            <person name="Boekhout T."/>
            <person name="Dawson T.L. Jr."/>
            <person name="Heitman J."/>
            <person name="Scheynius A."/>
            <person name="Lehtioe J."/>
        </authorList>
    </citation>
    <scope>NUCLEOTIDE SEQUENCE [LARGE SCALE GENOMIC DNA]</scope>
    <source>
        <strain evidence="14">ATCC 42132</strain>
    </source>
</reference>
<dbReference type="SUPFAM" id="SSF57903">
    <property type="entry name" value="FYVE/PHD zinc finger"/>
    <property type="match status" value="1"/>
</dbReference>
<dbReference type="SMART" id="SM00249">
    <property type="entry name" value="PHD"/>
    <property type="match status" value="1"/>
</dbReference>
<sequence>MARRKRAKQTRFAEDADDKKGPLPLSEAEIEEFRAKFQARSERWAEEYSEVVDQLPLELQRTFVLMKELDERFEHIKDKVHETWKQYCSGRDLDASAEDVSAASSRVSQLQCIRDQTQQAVSLSEEKLALALSSYEVVDRQIHRLDMDLLKTEKSLCAGLRQEMADALESSSSSNRPFVPVPKDTDRFSLEGQLLTFWSGLISLDPLTCLAYLREFLQTDTSEPDIGKKKRKTSMKPDETPSNLEPTGLIDYDPSEPTYCYCDRVSYGEMVACENDDCPREWFHYACVGLEQPPKGKWYCQFCAPPGWKGPGTQVPERAPIRPDRARAR</sequence>
<evidence type="ECO:0000256" key="7">
    <source>
        <dbReference type="ARBA" id="ARBA00023242"/>
    </source>
</evidence>
<dbReference type="PANTHER" id="PTHR10333">
    <property type="entry name" value="INHIBITOR OF GROWTH PROTEIN"/>
    <property type="match status" value="1"/>
</dbReference>
<dbReference type="InterPro" id="IPR001965">
    <property type="entry name" value="Znf_PHD"/>
</dbReference>
<evidence type="ECO:0000256" key="9">
    <source>
        <dbReference type="PROSITE-ProRule" id="PRU00146"/>
    </source>
</evidence>
<evidence type="ECO:0000259" key="12">
    <source>
        <dbReference type="PROSITE" id="PS50016"/>
    </source>
</evidence>